<dbReference type="HAMAP" id="MF_00213">
    <property type="entry name" value="HypA_HybF"/>
    <property type="match status" value="1"/>
</dbReference>
<evidence type="ECO:0000313" key="6">
    <source>
        <dbReference type="EMBL" id="MFB9907826.1"/>
    </source>
</evidence>
<protein>
    <recommendedName>
        <fullName evidence="5">Hydrogenase maturation factor HypA</fullName>
    </recommendedName>
</protein>
<evidence type="ECO:0000256" key="5">
    <source>
        <dbReference type="HAMAP-Rule" id="MF_00213"/>
    </source>
</evidence>
<accession>A0ABV6A3X0</accession>
<feature type="binding site" evidence="5">
    <location>
        <position position="86"/>
    </location>
    <ligand>
        <name>Zn(2+)</name>
        <dbReference type="ChEBI" id="CHEBI:29105"/>
    </ligand>
</feature>
<sequence length="126" mass="13094">MHELSITQSIVEAIVERMGDTRISGVRLEIGKLSGVMVDSVRFCFELVAEGTTVQGARLVVDEPAGGARCRDCAEEFGVEGLIVLCPACGSADADVLSGRELRIKSVEVSTACAPPAGAPTTPECG</sequence>
<name>A0ABV6A3X0_9PSEU</name>
<keyword evidence="2 5" id="KW-0533">Nickel</keyword>
<dbReference type="InterPro" id="IPR020538">
    <property type="entry name" value="Hydgase_Ni_incorp_HypA/HybF_CS"/>
</dbReference>
<keyword evidence="7" id="KW-1185">Reference proteome</keyword>
<evidence type="ECO:0000256" key="1">
    <source>
        <dbReference type="ARBA" id="ARBA00010748"/>
    </source>
</evidence>
<evidence type="ECO:0000256" key="2">
    <source>
        <dbReference type="ARBA" id="ARBA00022596"/>
    </source>
</evidence>
<evidence type="ECO:0000256" key="3">
    <source>
        <dbReference type="ARBA" id="ARBA00022723"/>
    </source>
</evidence>
<dbReference type="RefSeq" id="WP_377858685.1">
    <property type="nucleotide sequence ID" value="NZ_JBHLZU010000024.1"/>
</dbReference>
<dbReference type="PANTHER" id="PTHR34535">
    <property type="entry name" value="HYDROGENASE MATURATION FACTOR HYPA"/>
    <property type="match status" value="1"/>
</dbReference>
<feature type="binding site" evidence="5">
    <location>
        <position position="89"/>
    </location>
    <ligand>
        <name>Zn(2+)</name>
        <dbReference type="ChEBI" id="CHEBI:29105"/>
    </ligand>
</feature>
<dbReference type="PIRSF" id="PIRSF004761">
    <property type="entry name" value="Hydrgn_mat_HypA"/>
    <property type="match status" value="1"/>
</dbReference>
<feature type="binding site" evidence="5">
    <location>
        <position position="73"/>
    </location>
    <ligand>
        <name>Zn(2+)</name>
        <dbReference type="ChEBI" id="CHEBI:29105"/>
    </ligand>
</feature>
<gene>
    <name evidence="5 6" type="primary">hypA</name>
    <name evidence="6" type="ORF">ACFFQA_28150</name>
</gene>
<proteinExistence type="inferred from homology"/>
<comment type="similarity">
    <text evidence="1 5">Belongs to the HypA/HybF family.</text>
</comment>
<feature type="binding site" evidence="5">
    <location>
        <position position="2"/>
    </location>
    <ligand>
        <name>Ni(2+)</name>
        <dbReference type="ChEBI" id="CHEBI:49786"/>
    </ligand>
</feature>
<comment type="function">
    <text evidence="5">Involved in the maturation of [NiFe] hydrogenases. Required for nickel insertion into the metal center of the hydrogenase.</text>
</comment>
<reference evidence="6 7" key="1">
    <citation type="submission" date="2024-09" db="EMBL/GenBank/DDBJ databases">
        <authorList>
            <person name="Sun Q."/>
            <person name="Mori K."/>
        </authorList>
    </citation>
    <scope>NUCLEOTIDE SEQUENCE [LARGE SCALE GENOMIC DNA]</scope>
    <source>
        <strain evidence="6 7">TBRC 7907</strain>
    </source>
</reference>
<dbReference type="InterPro" id="IPR000688">
    <property type="entry name" value="HypA/HybF"/>
</dbReference>
<evidence type="ECO:0000256" key="4">
    <source>
        <dbReference type="ARBA" id="ARBA00022833"/>
    </source>
</evidence>
<dbReference type="Pfam" id="PF01155">
    <property type="entry name" value="HypA"/>
    <property type="match status" value="1"/>
</dbReference>
<dbReference type="Proteomes" id="UP001589693">
    <property type="component" value="Unassembled WGS sequence"/>
</dbReference>
<evidence type="ECO:0000313" key="7">
    <source>
        <dbReference type="Proteomes" id="UP001589693"/>
    </source>
</evidence>
<organism evidence="6 7">
    <name type="scientific">Allokutzneria oryzae</name>
    <dbReference type="NCBI Taxonomy" id="1378989"/>
    <lineage>
        <taxon>Bacteria</taxon>
        <taxon>Bacillati</taxon>
        <taxon>Actinomycetota</taxon>
        <taxon>Actinomycetes</taxon>
        <taxon>Pseudonocardiales</taxon>
        <taxon>Pseudonocardiaceae</taxon>
        <taxon>Allokutzneria</taxon>
    </lineage>
</organism>
<keyword evidence="3 5" id="KW-0479">Metal-binding</keyword>
<comment type="caution">
    <text evidence="6">The sequence shown here is derived from an EMBL/GenBank/DDBJ whole genome shotgun (WGS) entry which is preliminary data.</text>
</comment>
<feature type="binding site" evidence="5">
    <location>
        <position position="70"/>
    </location>
    <ligand>
        <name>Zn(2+)</name>
        <dbReference type="ChEBI" id="CHEBI:29105"/>
    </ligand>
</feature>
<dbReference type="PANTHER" id="PTHR34535:SF3">
    <property type="entry name" value="HYDROGENASE MATURATION FACTOR HYPA"/>
    <property type="match status" value="1"/>
</dbReference>
<dbReference type="Gene3D" id="3.30.2320.80">
    <property type="match status" value="1"/>
</dbReference>
<dbReference type="PROSITE" id="PS01249">
    <property type="entry name" value="HYPA"/>
    <property type="match status" value="1"/>
</dbReference>
<keyword evidence="4 5" id="KW-0862">Zinc</keyword>
<dbReference type="NCBIfam" id="TIGR00100">
    <property type="entry name" value="hypA"/>
    <property type="match status" value="1"/>
</dbReference>
<dbReference type="EMBL" id="JBHLZU010000024">
    <property type="protein sequence ID" value="MFB9907826.1"/>
    <property type="molecule type" value="Genomic_DNA"/>
</dbReference>